<accession>A0A6A6AX92</accession>
<proteinExistence type="predicted"/>
<name>A0A6A6AX92_9PEZI</name>
<dbReference type="Proteomes" id="UP000799438">
    <property type="component" value="Unassembled WGS sequence"/>
</dbReference>
<reference evidence="2" key="1">
    <citation type="journal article" date="2020" name="Stud. Mycol.">
        <title>101 Dothideomycetes genomes: a test case for predicting lifestyles and emergence of pathogens.</title>
        <authorList>
            <person name="Haridas S."/>
            <person name="Albert R."/>
            <person name="Binder M."/>
            <person name="Bloem J."/>
            <person name="Labutti K."/>
            <person name="Salamov A."/>
            <person name="Andreopoulos B."/>
            <person name="Baker S."/>
            <person name="Barry K."/>
            <person name="Bills G."/>
            <person name="Bluhm B."/>
            <person name="Cannon C."/>
            <person name="Castanera R."/>
            <person name="Culley D."/>
            <person name="Daum C."/>
            <person name="Ezra D."/>
            <person name="Gonzalez J."/>
            <person name="Henrissat B."/>
            <person name="Kuo A."/>
            <person name="Liang C."/>
            <person name="Lipzen A."/>
            <person name="Lutzoni F."/>
            <person name="Magnuson J."/>
            <person name="Mondo S."/>
            <person name="Nolan M."/>
            <person name="Ohm R."/>
            <person name="Pangilinan J."/>
            <person name="Park H.-J."/>
            <person name="Ramirez L."/>
            <person name="Alfaro M."/>
            <person name="Sun H."/>
            <person name="Tritt A."/>
            <person name="Yoshinaga Y."/>
            <person name="Zwiers L.-H."/>
            <person name="Turgeon B."/>
            <person name="Goodwin S."/>
            <person name="Spatafora J."/>
            <person name="Crous P."/>
            <person name="Grigoriev I."/>
        </authorList>
    </citation>
    <scope>NUCLEOTIDE SEQUENCE</scope>
    <source>
        <strain evidence="2">CBS 121167</strain>
    </source>
</reference>
<gene>
    <name evidence="2" type="ORF">K452DRAFT_313236</name>
</gene>
<evidence type="ECO:0000313" key="3">
    <source>
        <dbReference type="Proteomes" id="UP000799438"/>
    </source>
</evidence>
<dbReference type="AlphaFoldDB" id="A0A6A6AX92"/>
<organism evidence="2 3">
    <name type="scientific">Aplosporella prunicola CBS 121167</name>
    <dbReference type="NCBI Taxonomy" id="1176127"/>
    <lineage>
        <taxon>Eukaryota</taxon>
        <taxon>Fungi</taxon>
        <taxon>Dikarya</taxon>
        <taxon>Ascomycota</taxon>
        <taxon>Pezizomycotina</taxon>
        <taxon>Dothideomycetes</taxon>
        <taxon>Dothideomycetes incertae sedis</taxon>
        <taxon>Botryosphaeriales</taxon>
        <taxon>Aplosporellaceae</taxon>
        <taxon>Aplosporella</taxon>
    </lineage>
</organism>
<sequence>MEADNDNDMDTGFRTPRNRRTIANEGNNRARSTLFIKVLSLAFFAKLALEVFLCRNTVGDLHSIVNFNASNPLQPIPIVQLDPVPVAEELWKEYIRENDDGLILEPFNWTRISKTICQTMSSFKNLREDISSYRPKDNMSLFLYERLQDRLAEEHPKFLQLEEALRNRLEQVENLDKLAFRDSKYISGLKSSDLTTLNQGSSSIELIMKAIISYFDLEDVSSICSNETLQTLVLRGDTCFLGPNLKPSAATMIAEVTEPGSTLNSIVEYLQFNKKMVDILLAMKRTQIYKDIHCLEPWRMEEIHEWYKLFCNKVNSVTAIGAWLLPRLLPNSLLEYQLRKERIAEAYNHVVRIETRRHIINVVLKLAVKELQEDLLSVRETFLQCQHH</sequence>
<evidence type="ECO:0000313" key="2">
    <source>
        <dbReference type="EMBL" id="KAF2136370.1"/>
    </source>
</evidence>
<dbReference type="GeneID" id="54301140"/>
<keyword evidence="3" id="KW-1185">Reference proteome</keyword>
<dbReference type="EMBL" id="ML995523">
    <property type="protein sequence ID" value="KAF2136370.1"/>
    <property type="molecule type" value="Genomic_DNA"/>
</dbReference>
<dbReference type="RefSeq" id="XP_033392088.1">
    <property type="nucleotide sequence ID" value="XM_033543643.1"/>
</dbReference>
<feature type="region of interest" description="Disordered" evidence="1">
    <location>
        <begin position="1"/>
        <end position="24"/>
    </location>
</feature>
<evidence type="ECO:0000256" key="1">
    <source>
        <dbReference type="SAM" id="MobiDB-lite"/>
    </source>
</evidence>
<protein>
    <submittedName>
        <fullName evidence="2">Uncharacterized protein</fullName>
    </submittedName>
</protein>